<sequence length="89" mass="9754">MYTVLTSDFSACLSSKLDGWTGYAFLDEVQDSWQNSTYSCSQSALEQVFKQILGGCSGVVHGLGTFRNKHGDTHGDKPKSVKQKNDTQS</sequence>
<feature type="region of interest" description="Disordered" evidence="1">
    <location>
        <begin position="67"/>
        <end position="89"/>
    </location>
</feature>
<dbReference type="EMBL" id="LIZK01000002">
    <property type="protein sequence ID" value="KPL95406.1"/>
    <property type="molecule type" value="Genomic_DNA"/>
</dbReference>
<protein>
    <recommendedName>
        <fullName evidence="2">Abortive infection protein-like C-terminal domain-containing protein</fullName>
    </recommendedName>
</protein>
<proteinExistence type="predicted"/>
<reference evidence="3 4" key="1">
    <citation type="submission" date="2015-08" db="EMBL/GenBank/DDBJ databases">
        <title>Draft Genome Sequence of Vibrio splendidus UCD-SED7.</title>
        <authorList>
            <person name="Lee R.D."/>
            <person name="Lang J.M."/>
            <person name="Coil D.A."/>
            <person name="Jospin G."/>
            <person name="Eisen J.A."/>
        </authorList>
    </citation>
    <scope>NUCLEOTIDE SEQUENCE [LARGE SCALE GENOMIC DNA]</scope>
    <source>
        <strain evidence="3 4">UCD-SED7</strain>
    </source>
</reference>
<dbReference type="RefSeq" id="WP_054546603.1">
    <property type="nucleotide sequence ID" value="NZ_LIZK01000002.1"/>
</dbReference>
<comment type="caution">
    <text evidence="3">The sequence shown here is derived from an EMBL/GenBank/DDBJ whole genome shotgun (WGS) entry which is preliminary data.</text>
</comment>
<accession>A0A837NYW4</accession>
<organism evidence="3 4">
    <name type="scientific">Vibrio splendidus</name>
    <dbReference type="NCBI Taxonomy" id="29497"/>
    <lineage>
        <taxon>Bacteria</taxon>
        <taxon>Pseudomonadati</taxon>
        <taxon>Pseudomonadota</taxon>
        <taxon>Gammaproteobacteria</taxon>
        <taxon>Vibrionales</taxon>
        <taxon>Vibrionaceae</taxon>
        <taxon>Vibrio</taxon>
    </lineage>
</organism>
<dbReference type="InterPro" id="IPR026001">
    <property type="entry name" value="Abi-like_C"/>
</dbReference>
<feature type="domain" description="Abortive infection protein-like C-terminal" evidence="2">
    <location>
        <begin position="44"/>
        <end position="80"/>
    </location>
</feature>
<dbReference type="AlphaFoldDB" id="A0A837NYW4"/>
<dbReference type="Pfam" id="PF14355">
    <property type="entry name" value="Abi_C"/>
    <property type="match status" value="1"/>
</dbReference>
<name>A0A837NYW4_VIBSP</name>
<evidence type="ECO:0000313" key="3">
    <source>
        <dbReference type="EMBL" id="KPL95406.1"/>
    </source>
</evidence>
<gene>
    <name evidence="3" type="ORF">AN168_07120</name>
</gene>
<evidence type="ECO:0000256" key="1">
    <source>
        <dbReference type="SAM" id="MobiDB-lite"/>
    </source>
</evidence>
<evidence type="ECO:0000259" key="2">
    <source>
        <dbReference type="Pfam" id="PF14355"/>
    </source>
</evidence>
<evidence type="ECO:0000313" key="4">
    <source>
        <dbReference type="Proteomes" id="UP000050463"/>
    </source>
</evidence>
<dbReference type="Proteomes" id="UP000050463">
    <property type="component" value="Unassembled WGS sequence"/>
</dbReference>
<feature type="compositionally biased region" description="Basic and acidic residues" evidence="1">
    <location>
        <begin position="69"/>
        <end position="89"/>
    </location>
</feature>